<dbReference type="CDD" id="cd00093">
    <property type="entry name" value="HTH_XRE"/>
    <property type="match status" value="1"/>
</dbReference>
<organism evidence="1 2">
    <name type="scientific">Nocardioides humilatus</name>
    <dbReference type="NCBI Taxonomy" id="2607660"/>
    <lineage>
        <taxon>Bacteria</taxon>
        <taxon>Bacillati</taxon>
        <taxon>Actinomycetota</taxon>
        <taxon>Actinomycetes</taxon>
        <taxon>Propionibacteriales</taxon>
        <taxon>Nocardioidaceae</taxon>
        <taxon>Nocardioides</taxon>
    </lineage>
</organism>
<protein>
    <submittedName>
        <fullName evidence="1">Helix-turn-helix domain-containing protein</fullName>
    </submittedName>
</protein>
<sequence length="297" mass="32690">MTPPSTGTTPVNPSPAEMARVLLGTELRAIRIAAGKTTRQIAGYSSGHISNVEAGKVTPSERLILAYSSLGGSHAQLIGLLRQAHSSRTLAPVVADALEDPLTDPHVLRRGYVIEMIEDIHYYGERHQPLRNVHRVSLRFTSPRARFFPFRHVVDEDLRKGVSHVQPSTGCEIAHLEEADDGVIYCVLAAQPDALDELGRTTISWVIDINTDAVGHPRVDAGSSGRIPLATKRVQFHADAPPSNLWWYRETDPSAASLSAARRNKIPPNTANLATREFINIDREWWGIAWTWPPISG</sequence>
<reference evidence="1 2" key="2">
    <citation type="submission" date="2019-09" db="EMBL/GenBank/DDBJ databases">
        <authorList>
            <person name="Jin C."/>
        </authorList>
    </citation>
    <scope>NUCLEOTIDE SEQUENCE [LARGE SCALE GENOMIC DNA]</scope>
    <source>
        <strain evidence="1 2">BN130099</strain>
    </source>
</reference>
<dbReference type="SUPFAM" id="SSF47413">
    <property type="entry name" value="lambda repressor-like DNA-binding domains"/>
    <property type="match status" value="1"/>
</dbReference>
<dbReference type="InterPro" id="IPR001387">
    <property type="entry name" value="Cro/C1-type_HTH"/>
</dbReference>
<dbReference type="GO" id="GO:0003677">
    <property type="term" value="F:DNA binding"/>
    <property type="evidence" value="ECO:0007669"/>
    <property type="project" value="InterPro"/>
</dbReference>
<dbReference type="RefSeq" id="WP_149730535.1">
    <property type="nucleotide sequence ID" value="NZ_VUJV01000010.1"/>
</dbReference>
<evidence type="ECO:0000313" key="2">
    <source>
        <dbReference type="Proteomes" id="UP000325003"/>
    </source>
</evidence>
<keyword evidence="2" id="KW-1185">Reference proteome</keyword>
<name>A0A5B1L6R8_9ACTN</name>
<evidence type="ECO:0000313" key="1">
    <source>
        <dbReference type="EMBL" id="KAA1415357.1"/>
    </source>
</evidence>
<dbReference type="InterPro" id="IPR010982">
    <property type="entry name" value="Lambda_DNA-bd_dom_sf"/>
</dbReference>
<dbReference type="EMBL" id="VUJV01000010">
    <property type="protein sequence ID" value="KAA1415357.1"/>
    <property type="molecule type" value="Genomic_DNA"/>
</dbReference>
<dbReference type="AlphaFoldDB" id="A0A5B1L6R8"/>
<gene>
    <name evidence="1" type="ORF">F0U44_22015</name>
</gene>
<dbReference type="Proteomes" id="UP000325003">
    <property type="component" value="Unassembled WGS sequence"/>
</dbReference>
<comment type="caution">
    <text evidence="1">The sequence shown here is derived from an EMBL/GenBank/DDBJ whole genome shotgun (WGS) entry which is preliminary data.</text>
</comment>
<accession>A0A5B1L6R8</accession>
<dbReference type="Pfam" id="PF13560">
    <property type="entry name" value="HTH_31"/>
    <property type="match status" value="1"/>
</dbReference>
<proteinExistence type="predicted"/>
<reference evidence="1 2" key="1">
    <citation type="submission" date="2019-09" db="EMBL/GenBank/DDBJ databases">
        <title>Nocardioides panacisoli sp. nov., isolated from the soil of a ginseng field.</title>
        <authorList>
            <person name="Cho C."/>
        </authorList>
    </citation>
    <scope>NUCLEOTIDE SEQUENCE [LARGE SCALE GENOMIC DNA]</scope>
    <source>
        <strain evidence="1 2">BN130099</strain>
    </source>
</reference>